<dbReference type="PANTHER" id="PTHR23416">
    <property type="entry name" value="SIALIC ACID SYNTHASE-RELATED"/>
    <property type="match status" value="1"/>
</dbReference>
<dbReference type="SUPFAM" id="SSF51161">
    <property type="entry name" value="Trimeric LpxA-like enzymes"/>
    <property type="match status" value="2"/>
</dbReference>
<keyword evidence="1" id="KW-0812">Transmembrane</keyword>
<keyword evidence="1" id="KW-0472">Membrane</keyword>
<keyword evidence="2" id="KW-0808">Transferase</keyword>
<evidence type="ECO:0000313" key="3">
    <source>
        <dbReference type="Proteomes" id="UP000226420"/>
    </source>
</evidence>
<evidence type="ECO:0000313" key="2">
    <source>
        <dbReference type="EMBL" id="SFD04248.1"/>
    </source>
</evidence>
<dbReference type="CDD" id="cd04647">
    <property type="entry name" value="LbH_MAT_like"/>
    <property type="match status" value="1"/>
</dbReference>
<dbReference type="InterPro" id="IPR011004">
    <property type="entry name" value="Trimer_LpxA-like_sf"/>
</dbReference>
<accession>A0AAJ5BHN5</accession>
<dbReference type="Gene3D" id="2.160.10.10">
    <property type="entry name" value="Hexapeptide repeat proteins"/>
    <property type="match status" value="2"/>
</dbReference>
<protein>
    <submittedName>
        <fullName evidence="2">Transferase hexapeptide (Six repeat-containing protein)</fullName>
    </submittedName>
</protein>
<dbReference type="EMBL" id="FOLW01000007">
    <property type="protein sequence ID" value="SFD04248.1"/>
    <property type="molecule type" value="Genomic_DNA"/>
</dbReference>
<dbReference type="InterPro" id="IPR051159">
    <property type="entry name" value="Hexapeptide_acetyltransf"/>
</dbReference>
<organism evidence="2 3">
    <name type="scientific">Pragia fontium DSM 5563 = ATCC 49100</name>
    <dbReference type="NCBI Taxonomy" id="1122977"/>
    <lineage>
        <taxon>Bacteria</taxon>
        <taxon>Pseudomonadati</taxon>
        <taxon>Pseudomonadota</taxon>
        <taxon>Gammaproteobacteria</taxon>
        <taxon>Enterobacterales</taxon>
        <taxon>Budviciaceae</taxon>
        <taxon>Pragia</taxon>
    </lineage>
</organism>
<keyword evidence="1" id="KW-1133">Transmembrane helix</keyword>
<comment type="caution">
    <text evidence="2">The sequence shown here is derived from an EMBL/GenBank/DDBJ whole genome shotgun (WGS) entry which is preliminary data.</text>
</comment>
<sequence length="220" mass="23586">MKIGYEDNNDIFVTISIYIMILIKVFRGYFIRFVRRANFSGVVLIGRRVSIIGRAKHLNVGHGTKIEQDCIVQTIANYGITLGSFCTIGQGTMIRPSSLYRGTQGEGFSMGNGSAIGVYSYIGCAGNIIIGNNVLAGPRLTLIAENHLFDSANIDIKDQGVSQQGIIIEDNVWIGANVTILDGVTVSRGAIIAAGAVVIRSVPPYAVVAGVPAVIKRVRE</sequence>
<dbReference type="InterPro" id="IPR001451">
    <property type="entry name" value="Hexapep"/>
</dbReference>
<dbReference type="AlphaFoldDB" id="A0AAJ5BHN5"/>
<proteinExistence type="predicted"/>
<dbReference type="Proteomes" id="UP000226420">
    <property type="component" value="Unassembled WGS sequence"/>
</dbReference>
<evidence type="ECO:0000256" key="1">
    <source>
        <dbReference type="SAM" id="Phobius"/>
    </source>
</evidence>
<dbReference type="RefSeq" id="WP_074823234.1">
    <property type="nucleotide sequence ID" value="NZ_FOLW01000007.1"/>
</dbReference>
<gene>
    <name evidence="2" type="ORF">SAMN02745723_10746</name>
</gene>
<dbReference type="Pfam" id="PF00132">
    <property type="entry name" value="Hexapep"/>
    <property type="match status" value="1"/>
</dbReference>
<dbReference type="PANTHER" id="PTHR23416:SF78">
    <property type="entry name" value="LIPOPOLYSACCHARIDE BIOSYNTHESIS O-ACETYL TRANSFERASE WBBJ-RELATED"/>
    <property type="match status" value="1"/>
</dbReference>
<dbReference type="GO" id="GO:0016740">
    <property type="term" value="F:transferase activity"/>
    <property type="evidence" value="ECO:0007669"/>
    <property type="project" value="UniProtKB-KW"/>
</dbReference>
<reference evidence="2 3" key="1">
    <citation type="submission" date="2016-10" db="EMBL/GenBank/DDBJ databases">
        <authorList>
            <person name="Varghese N."/>
            <person name="Submissions S."/>
        </authorList>
    </citation>
    <scope>NUCLEOTIDE SEQUENCE [LARGE SCALE GENOMIC DNA]</scope>
    <source>
        <strain evidence="2 3">DSM 5563</strain>
    </source>
</reference>
<name>A0AAJ5BHN5_9GAMM</name>
<feature type="transmembrane region" description="Helical" evidence="1">
    <location>
        <begin position="12"/>
        <end position="30"/>
    </location>
</feature>